<evidence type="ECO:0000313" key="1">
    <source>
        <dbReference type="EMBL" id="KAA6319551.1"/>
    </source>
</evidence>
<organism evidence="1">
    <name type="scientific">termite gut metagenome</name>
    <dbReference type="NCBI Taxonomy" id="433724"/>
    <lineage>
        <taxon>unclassified sequences</taxon>
        <taxon>metagenomes</taxon>
        <taxon>organismal metagenomes</taxon>
    </lineage>
</organism>
<dbReference type="AlphaFoldDB" id="A0A5J4QF67"/>
<proteinExistence type="predicted"/>
<sequence length="174" mass="20212">MQWTKKNDKQCPILQRQRFIDYVATQTVAKRHNSNEQAQTNQKNANQIVLNWHNRLRQGNCTLYFNTNKIPLTANNAAQHINQHIIFKIFNSGLEIMQSMRQRPTTFYKQQNSQKSAEVMLCAIDRDDAEKKLSNGQYTPAKFLFKDDNDNYIVEQDLQLKSGIPTSHPRANAS</sequence>
<dbReference type="EMBL" id="SNRY01003845">
    <property type="protein sequence ID" value="KAA6319551.1"/>
    <property type="molecule type" value="Genomic_DNA"/>
</dbReference>
<gene>
    <name evidence="1" type="ORF">EZS27_030574</name>
</gene>
<comment type="caution">
    <text evidence="1">The sequence shown here is derived from an EMBL/GenBank/DDBJ whole genome shotgun (WGS) entry which is preliminary data.</text>
</comment>
<name>A0A5J4QF67_9ZZZZ</name>
<protein>
    <submittedName>
        <fullName evidence="1">Uncharacterized protein</fullName>
    </submittedName>
</protein>
<accession>A0A5J4QF67</accession>
<reference evidence="1" key="1">
    <citation type="submission" date="2019-03" db="EMBL/GenBank/DDBJ databases">
        <title>Single cell metagenomics reveals metabolic interactions within the superorganism composed of flagellate Streblomastix strix and complex community of Bacteroidetes bacteria on its surface.</title>
        <authorList>
            <person name="Treitli S.C."/>
            <person name="Kolisko M."/>
            <person name="Husnik F."/>
            <person name="Keeling P."/>
            <person name="Hampl V."/>
        </authorList>
    </citation>
    <scope>NUCLEOTIDE SEQUENCE</scope>
    <source>
        <strain evidence="1">STM</strain>
    </source>
</reference>